<keyword evidence="3" id="KW-1185">Reference proteome</keyword>
<evidence type="ECO:0000256" key="1">
    <source>
        <dbReference type="SAM" id="Phobius"/>
    </source>
</evidence>
<accession>A0A2R4X0P1</accession>
<dbReference type="EMBL" id="CP028858">
    <property type="protein sequence ID" value="AWB27346.1"/>
    <property type="molecule type" value="Genomic_DNA"/>
</dbReference>
<dbReference type="AlphaFoldDB" id="A0A2R4X0P1"/>
<dbReference type="GeneID" id="36512110"/>
<gene>
    <name evidence="2" type="ORF">HARCEL1_06345</name>
</gene>
<protein>
    <submittedName>
        <fullName evidence="2">Uncharacterized protein</fullName>
    </submittedName>
</protein>
<feature type="transmembrane region" description="Helical" evidence="1">
    <location>
        <begin position="41"/>
        <end position="63"/>
    </location>
</feature>
<feature type="transmembrane region" description="Helical" evidence="1">
    <location>
        <begin position="96"/>
        <end position="114"/>
    </location>
</feature>
<dbReference type="Proteomes" id="UP000244727">
    <property type="component" value="Chromosome"/>
</dbReference>
<reference evidence="2 3" key="1">
    <citation type="submission" date="2018-04" db="EMBL/GenBank/DDBJ databases">
        <title>Halococcoides cellulosivorans gen. nov., sp. nov., an extremely halophilic cellulose-utilizing haloarchaeon from hypersaline lakes.</title>
        <authorList>
            <person name="Sorokin D.Y."/>
            <person name="Toshchakov S.V."/>
            <person name="Samarov N.I."/>
            <person name="Korzhenkov A."/>
            <person name="Kublanov I.V."/>
        </authorList>
    </citation>
    <scope>NUCLEOTIDE SEQUENCE [LARGE SCALE GENOMIC DNA]</scope>
    <source>
        <strain evidence="2 3">HArcel1</strain>
    </source>
</reference>
<dbReference type="RefSeq" id="WP_108381715.1">
    <property type="nucleotide sequence ID" value="NZ_CP028858.1"/>
</dbReference>
<dbReference type="KEGG" id="harc:HARCEL1_06345"/>
<feature type="transmembrane region" description="Helical" evidence="1">
    <location>
        <begin position="70"/>
        <end position="90"/>
    </location>
</feature>
<proteinExistence type="predicted"/>
<sequence length="138" mass="14662">MTLRMRGLVVALYLAILGLATLVDGMTDVVVAFGDATTLSIVGAVGTTAVGTALASVAMALYFEQRWARILALVVLVVLVALNAYTIAVGTGFDRWFAAGQVLPNLVVFAYLTLRDPLTREKRVESSESATRIGTTLK</sequence>
<keyword evidence="1" id="KW-0812">Transmembrane</keyword>
<evidence type="ECO:0000313" key="2">
    <source>
        <dbReference type="EMBL" id="AWB27346.1"/>
    </source>
</evidence>
<organism evidence="2 3">
    <name type="scientific">Halococcoides cellulosivorans</name>
    <dbReference type="NCBI Taxonomy" id="1679096"/>
    <lineage>
        <taxon>Archaea</taxon>
        <taxon>Methanobacteriati</taxon>
        <taxon>Methanobacteriota</taxon>
        <taxon>Stenosarchaea group</taxon>
        <taxon>Halobacteria</taxon>
        <taxon>Halobacteriales</taxon>
        <taxon>Haloarculaceae</taxon>
        <taxon>Halococcoides</taxon>
    </lineage>
</organism>
<keyword evidence="1" id="KW-0472">Membrane</keyword>
<keyword evidence="1" id="KW-1133">Transmembrane helix</keyword>
<evidence type="ECO:0000313" key="3">
    <source>
        <dbReference type="Proteomes" id="UP000244727"/>
    </source>
</evidence>
<name>A0A2R4X0P1_9EURY</name>